<evidence type="ECO:0000256" key="1">
    <source>
        <dbReference type="ARBA" id="ARBA00007061"/>
    </source>
</evidence>
<dbReference type="Proteomes" id="UP001601948">
    <property type="component" value="Unassembled WGS sequence"/>
</dbReference>
<dbReference type="SUPFAM" id="SSF53901">
    <property type="entry name" value="Thiolase-like"/>
    <property type="match status" value="2"/>
</dbReference>
<evidence type="ECO:0000256" key="2">
    <source>
        <dbReference type="ARBA" id="ARBA00022679"/>
    </source>
</evidence>
<gene>
    <name evidence="5" type="ORF">ACFYV7_30300</name>
</gene>
<dbReference type="EMBL" id="JBIAPI010000009">
    <property type="protein sequence ID" value="MFF3227123.1"/>
    <property type="molecule type" value="Genomic_DNA"/>
</dbReference>
<dbReference type="Pfam" id="PF08540">
    <property type="entry name" value="HMG_CoA_synt_C"/>
    <property type="match status" value="2"/>
</dbReference>
<accession>A0ABW6R0T0</accession>
<feature type="domain" description="Hydroxymethylglutaryl-coenzyme A synthase N-terminal" evidence="3">
    <location>
        <begin position="3"/>
        <end position="170"/>
    </location>
</feature>
<comment type="similarity">
    <text evidence="1">Belongs to the thiolase-like superfamily. HMG-CoA synthase family.</text>
</comment>
<dbReference type="Gene3D" id="3.40.47.10">
    <property type="match status" value="2"/>
</dbReference>
<dbReference type="Pfam" id="PF01154">
    <property type="entry name" value="HMG_CoA_synt_N"/>
    <property type="match status" value="1"/>
</dbReference>
<dbReference type="InterPro" id="IPR013746">
    <property type="entry name" value="HMG_CoA_synt_C_dom"/>
</dbReference>
<evidence type="ECO:0000259" key="3">
    <source>
        <dbReference type="Pfam" id="PF01154"/>
    </source>
</evidence>
<evidence type="ECO:0000313" key="5">
    <source>
        <dbReference type="EMBL" id="MFF3227123.1"/>
    </source>
</evidence>
<dbReference type="CDD" id="cd00827">
    <property type="entry name" value="init_cond_enzymes"/>
    <property type="match status" value="1"/>
</dbReference>
<sequence>MTVGIHDIDGYVGRASLDVGLLFDARGLDRGRLTNLMMRRKSVNLPCEDPVTNGVNAALPLLKRMSPAEIDDIELIVVGTESGLDFGKPISTYIHDLLELPRRCRSFEVKHACYGATAALQAAAALVATSANPHARALVISTDAASRIDVDSYWEPSQGAGAIAMLVGHDPAILEIDLGRSGLFTFHVMDTLRPRPEIESGNSDLSLLSYLTCLDETYAMYCERNPGTTLDSFDRMVFHTPFAGMVVGAHRTLTRKHGRRSRDEVARHFRDAVADSLVLAQEVGNTYSASLYLALSSMLVHGKVEAGQRIGLFSYGSGCCSEFYSGTLRSQAADAPGPIGMNAAIGQRRELDMATYELISELAEQRFSGVEHADMAIEPYRDLYEECLAGTGLAVLDSIKDFERHYRFA</sequence>
<dbReference type="PANTHER" id="PTHR43323">
    <property type="entry name" value="3-HYDROXY-3-METHYLGLUTARYL COENZYME A SYNTHASE"/>
    <property type="match status" value="1"/>
</dbReference>
<reference evidence="5 6" key="1">
    <citation type="submission" date="2024-10" db="EMBL/GenBank/DDBJ databases">
        <title>The Natural Products Discovery Center: Release of the First 8490 Sequenced Strains for Exploring Actinobacteria Biosynthetic Diversity.</title>
        <authorList>
            <person name="Kalkreuter E."/>
            <person name="Kautsar S.A."/>
            <person name="Yang D."/>
            <person name="Bader C.D."/>
            <person name="Teijaro C.N."/>
            <person name="Fluegel L."/>
            <person name="Davis C.M."/>
            <person name="Simpson J.R."/>
            <person name="Lauterbach L."/>
            <person name="Steele A.D."/>
            <person name="Gui C."/>
            <person name="Meng S."/>
            <person name="Li G."/>
            <person name="Viehrig K."/>
            <person name="Ye F."/>
            <person name="Su P."/>
            <person name="Kiefer A.F."/>
            <person name="Nichols A."/>
            <person name="Cepeda A.J."/>
            <person name="Yan W."/>
            <person name="Fan B."/>
            <person name="Jiang Y."/>
            <person name="Adhikari A."/>
            <person name="Zheng C.-J."/>
            <person name="Schuster L."/>
            <person name="Cowan T.M."/>
            <person name="Smanski M.J."/>
            <person name="Chevrette M.G."/>
            <person name="De Carvalho L.P.S."/>
            <person name="Shen B."/>
        </authorList>
    </citation>
    <scope>NUCLEOTIDE SEQUENCE [LARGE SCALE GENOMIC DNA]</scope>
    <source>
        <strain evidence="5 6">NPDC003040</strain>
    </source>
</reference>
<keyword evidence="2" id="KW-0808">Transferase</keyword>
<feature type="domain" description="Hydroxymethylglutaryl-coenzyme A synthase C-terminal" evidence="4">
    <location>
        <begin position="252"/>
        <end position="334"/>
    </location>
</feature>
<organism evidence="5 6">
    <name type="scientific">Nocardia suismassiliense</name>
    <dbReference type="NCBI Taxonomy" id="2077092"/>
    <lineage>
        <taxon>Bacteria</taxon>
        <taxon>Bacillati</taxon>
        <taxon>Actinomycetota</taxon>
        <taxon>Actinomycetes</taxon>
        <taxon>Mycobacteriales</taxon>
        <taxon>Nocardiaceae</taxon>
        <taxon>Nocardia</taxon>
    </lineage>
</organism>
<dbReference type="PANTHER" id="PTHR43323:SF2">
    <property type="entry name" value="HYDROXYMETHYLGLUTARYL-COA SYNTHASE"/>
    <property type="match status" value="1"/>
</dbReference>
<dbReference type="InterPro" id="IPR013528">
    <property type="entry name" value="HMG_CoA_synth_N"/>
</dbReference>
<proteinExistence type="inferred from homology"/>
<feature type="domain" description="Hydroxymethylglutaryl-coenzyme A synthase C-terminal" evidence="4">
    <location>
        <begin position="202"/>
        <end position="249"/>
    </location>
</feature>
<dbReference type="RefSeq" id="WP_387722928.1">
    <property type="nucleotide sequence ID" value="NZ_JBIAPI010000009.1"/>
</dbReference>
<name>A0ABW6R0T0_9NOCA</name>
<protein>
    <submittedName>
        <fullName evidence="5">Hydroxymethylglutaryl-CoA synthase family protein</fullName>
    </submittedName>
</protein>
<keyword evidence="6" id="KW-1185">Reference proteome</keyword>
<evidence type="ECO:0000313" key="6">
    <source>
        <dbReference type="Proteomes" id="UP001601948"/>
    </source>
</evidence>
<evidence type="ECO:0000259" key="4">
    <source>
        <dbReference type="Pfam" id="PF08540"/>
    </source>
</evidence>
<comment type="caution">
    <text evidence="5">The sequence shown here is derived from an EMBL/GenBank/DDBJ whole genome shotgun (WGS) entry which is preliminary data.</text>
</comment>
<dbReference type="InterPro" id="IPR016039">
    <property type="entry name" value="Thiolase-like"/>
</dbReference>